<evidence type="ECO:0000256" key="1">
    <source>
        <dbReference type="SAM" id="MobiDB-lite"/>
    </source>
</evidence>
<name>A0AAC9N1U4_9PSEU</name>
<evidence type="ECO:0000313" key="2">
    <source>
        <dbReference type="EMBL" id="AOS66151.1"/>
    </source>
</evidence>
<gene>
    <name evidence="2" type="ORF">TL08_26915</name>
</gene>
<dbReference type="AlphaFoldDB" id="A0AAC9N1U4"/>
<organism evidence="2 3">
    <name type="scientific">Actinoalloteichus hymeniacidonis</name>
    <dbReference type="NCBI Taxonomy" id="340345"/>
    <lineage>
        <taxon>Bacteria</taxon>
        <taxon>Bacillati</taxon>
        <taxon>Actinomycetota</taxon>
        <taxon>Actinomycetes</taxon>
        <taxon>Pseudonocardiales</taxon>
        <taxon>Pseudonocardiaceae</taxon>
        <taxon>Actinoalloteichus</taxon>
    </lineage>
</organism>
<accession>A0AAC9N1U4</accession>
<evidence type="ECO:0000313" key="3">
    <source>
        <dbReference type="Proteomes" id="UP000095210"/>
    </source>
</evidence>
<keyword evidence="3" id="KW-1185">Reference proteome</keyword>
<proteinExistence type="predicted"/>
<feature type="compositionally biased region" description="Basic and acidic residues" evidence="1">
    <location>
        <begin position="171"/>
        <end position="180"/>
    </location>
</feature>
<dbReference type="KEGG" id="ahm:TL08_26915"/>
<dbReference type="RefSeq" id="WP_069853024.1">
    <property type="nucleotide sequence ID" value="NZ_CP014859.1"/>
</dbReference>
<feature type="region of interest" description="Disordered" evidence="1">
    <location>
        <begin position="1"/>
        <end position="71"/>
    </location>
</feature>
<feature type="region of interest" description="Disordered" evidence="1">
    <location>
        <begin position="147"/>
        <end position="219"/>
    </location>
</feature>
<reference evidence="3" key="1">
    <citation type="submission" date="2016-03" db="EMBL/GenBank/DDBJ databases">
        <title>Complete genome sequence of the type strain Actinoalloteichus hymeniacidonis DSM 45092.</title>
        <authorList>
            <person name="Schaffert L."/>
            <person name="Albersmeier A."/>
            <person name="Winkler A."/>
            <person name="Kalinowski J."/>
            <person name="Zotchev S."/>
            <person name="Ruckert C."/>
        </authorList>
    </citation>
    <scope>NUCLEOTIDE SEQUENCE [LARGE SCALE GENOMIC DNA]</scope>
    <source>
        <strain evidence="3">HPA177(T) (DSM 45092(T))</strain>
    </source>
</reference>
<feature type="region of interest" description="Disordered" evidence="1">
    <location>
        <begin position="488"/>
        <end position="528"/>
    </location>
</feature>
<dbReference type="Proteomes" id="UP000095210">
    <property type="component" value="Chromosome"/>
</dbReference>
<sequence length="693" mass="72471">MQTWAKHRRDELPTGGTIQPRRGSLASGDHIEAAPDGLPTLEECGTRRSDRTRSGGSHSRSDDQAPAGAHALPDAFSGRLAQRSTAREPFSFRAGVHQSVKAALVTGGLLMAGQGVASADIEPPAIEPITGSLECCPVVGSSAGAPEFNTSSEAAPQFAARDSNTEIDTDTDSKAFRSADEIGSGTDAPTAARPLAPVETDPAPLPRASDSPDLAVQQESRNTMTMPAADDAALPTYYEPRFSQHREIAEYWNLWADVNSARGKLSTETLDRLPAGPLFHGLQPVMTGQILTEPVQQSHVDANEVTTEFNISELTGRLHQAATTVSGIAPKPAPAHAAPEGGRGSGAVSSVLDAAVTAELPRISISTPAPRHLADEAERRLVETSESMLPDGSVLRLESLPREVVRASLSRGPLPIVPMAEDADPLAVWGEWLPGAGDLPRIPELTAIVRSAALSPASVLPEMGKLSGLGANLPLPVALPEPVSLPEPVALPEPVEDRTGLPASSGEVAAASNAGAKAEPRSDSDELPTAELSLPRWADADPTSLWLLPVLHAKSWGLPSPTDLPMFPELEDAFGQVSLTDPAVISVSLPTPTAAAEPVVTISDAAAQTWPTESDQLEASTDVDARQLDLGNLGGALSGPSPLDTIEFDALNDMNGLPLLSRGEAPALSMLDTVVLLRSVTEDLAKEELGARR</sequence>
<feature type="compositionally biased region" description="Basic and acidic residues" evidence="1">
    <location>
        <begin position="44"/>
        <end position="63"/>
    </location>
</feature>
<protein>
    <submittedName>
        <fullName evidence="2">Uncharacterized protein</fullName>
    </submittedName>
</protein>
<dbReference type="EMBL" id="CP014859">
    <property type="protein sequence ID" value="AOS66151.1"/>
    <property type="molecule type" value="Genomic_DNA"/>
</dbReference>